<reference evidence="1" key="1">
    <citation type="submission" date="2024-06" db="EMBL/GenBank/DDBJ databases">
        <authorList>
            <person name="Lu L."/>
            <person name="Wei N."/>
            <person name="Zhang R."/>
        </authorList>
    </citation>
    <scope>NUCLEOTIDE SEQUENCE</scope>
</reference>
<organism evidence="1">
    <name type="scientific">Dinoroseobacter phage vB_DshS_R26L</name>
    <dbReference type="NCBI Taxonomy" id="3161158"/>
    <lineage>
        <taxon>Viruses</taxon>
        <taxon>Duplodnaviria</taxon>
        <taxon>Heunggongvirae</taxon>
        <taxon>Uroviricota</taxon>
        <taxon>Caudoviricetes</taxon>
        <taxon>Nanhaivirus</taxon>
    </lineage>
</organism>
<sequence length="51" mass="5787">MITKQLEVVGIFEYMRAKWQAEAEGFTVSAFDARVKGDEVIYTATAKKEND</sequence>
<accession>A0AAU7VGS2</accession>
<protein>
    <submittedName>
        <fullName evidence="1">Uncharacterized protein</fullName>
    </submittedName>
</protein>
<evidence type="ECO:0000313" key="1">
    <source>
        <dbReference type="EMBL" id="XBW75355.1"/>
    </source>
</evidence>
<proteinExistence type="predicted"/>
<dbReference type="EMBL" id="PP882867">
    <property type="protein sequence ID" value="XBW75355.1"/>
    <property type="molecule type" value="Genomic_DNA"/>
</dbReference>
<gene>
    <name evidence="1" type="ORF">vBDshSR26L_40</name>
</gene>
<name>A0AAU7VGS2_9CAUD</name>